<keyword evidence="3" id="KW-1185">Reference proteome</keyword>
<evidence type="ECO:0000313" key="3">
    <source>
        <dbReference type="Proteomes" id="UP000765509"/>
    </source>
</evidence>
<protein>
    <recommendedName>
        <fullName evidence="1">Integrase zinc-binding domain-containing protein</fullName>
    </recommendedName>
</protein>
<sequence>MIVHKSRNTYKNADVLSRWAAPNIPDNPAFVPENAEPQDPIEGVDITDLGTDFFEAIGEGYKQDKNFHILTFLLDKDCKDTALDHSLDYIWKKAYDNGRFRLFDGISYHKSKHTFSMVLCIRTLINTIFLKFHDNIYSGNLSQDRKMERIKKCSWWPLWRKDLIEYYHSFDKCQKDKESTGRIFG</sequence>
<feature type="domain" description="Integrase zinc-binding" evidence="1">
    <location>
        <begin position="123"/>
        <end position="178"/>
    </location>
</feature>
<dbReference type="Proteomes" id="UP000765509">
    <property type="component" value="Unassembled WGS sequence"/>
</dbReference>
<dbReference type="OrthoDB" id="2273864at2759"/>
<organism evidence="2 3">
    <name type="scientific">Austropuccinia psidii MF-1</name>
    <dbReference type="NCBI Taxonomy" id="1389203"/>
    <lineage>
        <taxon>Eukaryota</taxon>
        <taxon>Fungi</taxon>
        <taxon>Dikarya</taxon>
        <taxon>Basidiomycota</taxon>
        <taxon>Pucciniomycotina</taxon>
        <taxon>Pucciniomycetes</taxon>
        <taxon>Pucciniales</taxon>
        <taxon>Sphaerophragmiaceae</taxon>
        <taxon>Austropuccinia</taxon>
    </lineage>
</organism>
<evidence type="ECO:0000259" key="1">
    <source>
        <dbReference type="Pfam" id="PF17921"/>
    </source>
</evidence>
<dbReference type="InterPro" id="IPR041588">
    <property type="entry name" value="Integrase_H2C2"/>
</dbReference>
<name>A0A9Q3BF43_9BASI</name>
<reference evidence="2" key="1">
    <citation type="submission" date="2021-03" db="EMBL/GenBank/DDBJ databases">
        <title>Draft genome sequence of rust myrtle Austropuccinia psidii MF-1, a brazilian biotype.</title>
        <authorList>
            <person name="Quecine M.C."/>
            <person name="Pachon D.M.R."/>
            <person name="Bonatelli M.L."/>
            <person name="Correr F.H."/>
            <person name="Franceschini L.M."/>
            <person name="Leite T.F."/>
            <person name="Margarido G.R.A."/>
            <person name="Almeida C.A."/>
            <person name="Ferrarezi J.A."/>
            <person name="Labate C.A."/>
        </authorList>
    </citation>
    <scope>NUCLEOTIDE SEQUENCE</scope>
    <source>
        <strain evidence="2">MF-1</strain>
    </source>
</reference>
<evidence type="ECO:0000313" key="2">
    <source>
        <dbReference type="EMBL" id="MBW0463948.1"/>
    </source>
</evidence>
<dbReference type="EMBL" id="AVOT02000663">
    <property type="protein sequence ID" value="MBW0463948.1"/>
    <property type="molecule type" value="Genomic_DNA"/>
</dbReference>
<proteinExistence type="predicted"/>
<accession>A0A9Q3BF43</accession>
<dbReference type="Gene3D" id="1.10.340.70">
    <property type="match status" value="1"/>
</dbReference>
<comment type="caution">
    <text evidence="2">The sequence shown here is derived from an EMBL/GenBank/DDBJ whole genome shotgun (WGS) entry which is preliminary data.</text>
</comment>
<dbReference type="Pfam" id="PF17921">
    <property type="entry name" value="Integrase_H2C2"/>
    <property type="match status" value="1"/>
</dbReference>
<gene>
    <name evidence="2" type="ORF">O181_003663</name>
</gene>
<dbReference type="AlphaFoldDB" id="A0A9Q3BF43"/>